<dbReference type="PROSITE" id="PS50090">
    <property type="entry name" value="MYB_LIKE"/>
    <property type="match status" value="1"/>
</dbReference>
<dbReference type="WBParaSite" id="PSAMB.scaffold2715size21674.g18887.t1">
    <property type="protein sequence ID" value="PSAMB.scaffold2715size21674.g18887.t1"/>
    <property type="gene ID" value="PSAMB.scaffold2715size21674.g18887"/>
</dbReference>
<dbReference type="PROSITE" id="PS51294">
    <property type="entry name" value="HTH_MYB"/>
    <property type="match status" value="1"/>
</dbReference>
<dbReference type="InterPro" id="IPR051651">
    <property type="entry name" value="DMTF1_DNA-bind_reg"/>
</dbReference>
<dbReference type="GO" id="GO:0005634">
    <property type="term" value="C:nucleus"/>
    <property type="evidence" value="ECO:0007669"/>
    <property type="project" value="UniProtKB-SubCell"/>
</dbReference>
<dbReference type="Pfam" id="PF13921">
    <property type="entry name" value="Myb_DNA-bind_6"/>
    <property type="match status" value="1"/>
</dbReference>
<evidence type="ECO:0000259" key="5">
    <source>
        <dbReference type="PROSITE" id="PS50090"/>
    </source>
</evidence>
<feature type="compositionally biased region" description="Basic and acidic residues" evidence="4">
    <location>
        <begin position="26"/>
        <end position="45"/>
    </location>
</feature>
<dbReference type="PANTHER" id="PTHR46380:SF2">
    <property type="entry name" value="CYCLIN-D-BINDING MYB-LIKE TRANSCRIPTION FACTOR 1"/>
    <property type="match status" value="1"/>
</dbReference>
<evidence type="ECO:0000256" key="1">
    <source>
        <dbReference type="ARBA" id="ARBA00004123"/>
    </source>
</evidence>
<dbReference type="SMART" id="SM00717">
    <property type="entry name" value="SANT"/>
    <property type="match status" value="3"/>
</dbReference>
<keyword evidence="2" id="KW-0238">DNA-binding</keyword>
<organism evidence="7 8">
    <name type="scientific">Plectus sambesii</name>
    <dbReference type="NCBI Taxonomy" id="2011161"/>
    <lineage>
        <taxon>Eukaryota</taxon>
        <taxon>Metazoa</taxon>
        <taxon>Ecdysozoa</taxon>
        <taxon>Nematoda</taxon>
        <taxon>Chromadorea</taxon>
        <taxon>Plectida</taxon>
        <taxon>Plectina</taxon>
        <taxon>Plectoidea</taxon>
        <taxon>Plectidae</taxon>
        <taxon>Plectus</taxon>
    </lineage>
</organism>
<sequence>MTKKGPSNPLAMSLRQRKSSPSTKIDTTKKRTKKDTPDKDEKDPPFQKPHPRLRRILPPTGLIDLDGCLFYHRTTNSMTGIFWERLLQCGVHITMGQFSAKEDRRLRKNWRRFAREHQIPHEDAYRYIGIQNSLVPAEERNMIRRFRDETLFWPRMCRKLDDRTAKQIHHRLATLFHPAKMERGEAKKWTEEEDEQLAYLYSIHGPSWVRIGSILGRPEKHCEIRYRDHHSHFPQTGTFTLEERRKFIDVMTAALGEKTLLSAAKRTDYATTVDWNSVSEQMGRRPLSCVRRWGTERKLFFMQLEREMAICSSDITAEEVAQELPLVEKRMHISPTDTLEVIIKVRQQNPEKHQDIDFERVAADCAHLGKGLDSVQYCRRVYHRFINISPRLPSRETNLSEYLDEIIRAKSVPKTRTNESQKTKDSKRKQAVKGDDDAEETNEDEPTTDDPPASKKKRQK</sequence>
<keyword evidence="7" id="KW-1185">Reference proteome</keyword>
<dbReference type="AlphaFoldDB" id="A0A914VZG7"/>
<reference evidence="8" key="1">
    <citation type="submission" date="2022-11" db="UniProtKB">
        <authorList>
            <consortium name="WormBaseParasite"/>
        </authorList>
    </citation>
    <scope>IDENTIFICATION</scope>
</reference>
<name>A0A914VZG7_9BILA</name>
<proteinExistence type="predicted"/>
<dbReference type="SUPFAM" id="SSF46689">
    <property type="entry name" value="Homeodomain-like"/>
    <property type="match status" value="1"/>
</dbReference>
<dbReference type="GO" id="GO:0000978">
    <property type="term" value="F:RNA polymerase II cis-regulatory region sequence-specific DNA binding"/>
    <property type="evidence" value="ECO:0007669"/>
    <property type="project" value="TreeGrafter"/>
</dbReference>
<evidence type="ECO:0000313" key="7">
    <source>
        <dbReference type="Proteomes" id="UP000887566"/>
    </source>
</evidence>
<evidence type="ECO:0000256" key="2">
    <source>
        <dbReference type="ARBA" id="ARBA00023125"/>
    </source>
</evidence>
<evidence type="ECO:0000259" key="6">
    <source>
        <dbReference type="PROSITE" id="PS51294"/>
    </source>
</evidence>
<feature type="compositionally biased region" description="Acidic residues" evidence="4">
    <location>
        <begin position="436"/>
        <end position="448"/>
    </location>
</feature>
<dbReference type="InterPro" id="IPR001005">
    <property type="entry name" value="SANT/Myb"/>
</dbReference>
<feature type="domain" description="Myb-like" evidence="5">
    <location>
        <begin position="188"/>
        <end position="230"/>
    </location>
</feature>
<keyword evidence="3" id="KW-0539">Nucleus</keyword>
<evidence type="ECO:0000256" key="3">
    <source>
        <dbReference type="ARBA" id="ARBA00023242"/>
    </source>
</evidence>
<dbReference type="Proteomes" id="UP000887566">
    <property type="component" value="Unplaced"/>
</dbReference>
<dbReference type="InterPro" id="IPR009057">
    <property type="entry name" value="Homeodomain-like_sf"/>
</dbReference>
<feature type="region of interest" description="Disordered" evidence="4">
    <location>
        <begin position="1"/>
        <end position="54"/>
    </location>
</feature>
<evidence type="ECO:0000256" key="4">
    <source>
        <dbReference type="SAM" id="MobiDB-lite"/>
    </source>
</evidence>
<dbReference type="PANTHER" id="PTHR46380">
    <property type="entry name" value="CYCLIN-D-BINDING MYB-LIKE TRANSCRIPTION FACTOR 1"/>
    <property type="match status" value="1"/>
</dbReference>
<accession>A0A914VZG7</accession>
<comment type="subcellular location">
    <subcellularLocation>
        <location evidence="1">Nucleus</location>
    </subcellularLocation>
</comment>
<dbReference type="Gene3D" id="1.10.10.60">
    <property type="entry name" value="Homeodomain-like"/>
    <property type="match status" value="1"/>
</dbReference>
<protein>
    <submittedName>
        <fullName evidence="8">Uncharacterized protein</fullName>
    </submittedName>
</protein>
<evidence type="ECO:0000313" key="8">
    <source>
        <dbReference type="WBParaSite" id="PSAMB.scaffold2715size21674.g18887.t1"/>
    </source>
</evidence>
<dbReference type="GO" id="GO:0000981">
    <property type="term" value="F:DNA-binding transcription factor activity, RNA polymerase II-specific"/>
    <property type="evidence" value="ECO:0007669"/>
    <property type="project" value="TreeGrafter"/>
</dbReference>
<dbReference type="InterPro" id="IPR017930">
    <property type="entry name" value="Myb_dom"/>
</dbReference>
<feature type="domain" description="HTH myb-type" evidence="6">
    <location>
        <begin position="188"/>
        <end position="234"/>
    </location>
</feature>
<feature type="region of interest" description="Disordered" evidence="4">
    <location>
        <begin position="412"/>
        <end position="460"/>
    </location>
</feature>